<accession>A0A267H359</accession>
<feature type="region of interest" description="Disordered" evidence="1">
    <location>
        <begin position="111"/>
        <end position="162"/>
    </location>
</feature>
<dbReference type="EMBL" id="NIVC01000040">
    <property type="protein sequence ID" value="PAA92728.1"/>
    <property type="molecule type" value="Genomic_DNA"/>
</dbReference>
<name>A0A267H359_9PLAT</name>
<dbReference type="Proteomes" id="UP000215902">
    <property type="component" value="Unassembled WGS sequence"/>
</dbReference>
<proteinExistence type="predicted"/>
<sequence>MFTKHCRRLLNRRCHCLSKWLRRKRQRREWRQQQLVLPQHSPFHHHQRQMQRQQQQQQRHVACQFEMIPMQDLQNQTKNSKQKLENKTTPEKITVRAESAVTARAAVAALAPSGSSFSSGSARTYEKQQHQQLSLSSSSRRLDRNAFDKMYPPIYDMSPRTS</sequence>
<keyword evidence="3" id="KW-1185">Reference proteome</keyword>
<feature type="compositionally biased region" description="Basic and acidic residues" evidence="1">
    <location>
        <begin position="82"/>
        <end position="91"/>
    </location>
</feature>
<reference evidence="2 3" key="1">
    <citation type="submission" date="2017-06" db="EMBL/GenBank/DDBJ databases">
        <title>A platform for efficient transgenesis in Macrostomum lignano, a flatworm model organism for stem cell research.</title>
        <authorList>
            <person name="Berezikov E."/>
        </authorList>
    </citation>
    <scope>NUCLEOTIDE SEQUENCE [LARGE SCALE GENOMIC DNA]</scope>
    <source>
        <strain evidence="2">DV1</strain>
        <tissue evidence="2">Whole organism</tissue>
    </source>
</reference>
<protein>
    <submittedName>
        <fullName evidence="2">Uncharacterized protein</fullName>
    </submittedName>
</protein>
<dbReference type="AlphaFoldDB" id="A0A267H359"/>
<comment type="caution">
    <text evidence="2">The sequence shown here is derived from an EMBL/GenBank/DDBJ whole genome shotgun (WGS) entry which is preliminary data.</text>
</comment>
<organism evidence="2 3">
    <name type="scientific">Macrostomum lignano</name>
    <dbReference type="NCBI Taxonomy" id="282301"/>
    <lineage>
        <taxon>Eukaryota</taxon>
        <taxon>Metazoa</taxon>
        <taxon>Spiralia</taxon>
        <taxon>Lophotrochozoa</taxon>
        <taxon>Platyhelminthes</taxon>
        <taxon>Rhabditophora</taxon>
        <taxon>Macrostomorpha</taxon>
        <taxon>Macrostomida</taxon>
        <taxon>Macrostomidae</taxon>
        <taxon>Macrostomum</taxon>
    </lineage>
</organism>
<gene>
    <name evidence="2" type="ORF">BOX15_Mlig025008g1</name>
</gene>
<evidence type="ECO:0000313" key="3">
    <source>
        <dbReference type="Proteomes" id="UP000215902"/>
    </source>
</evidence>
<feature type="compositionally biased region" description="Low complexity" evidence="1">
    <location>
        <begin position="111"/>
        <end position="121"/>
    </location>
</feature>
<feature type="region of interest" description="Disordered" evidence="1">
    <location>
        <begin position="72"/>
        <end position="91"/>
    </location>
</feature>
<evidence type="ECO:0000256" key="1">
    <source>
        <dbReference type="SAM" id="MobiDB-lite"/>
    </source>
</evidence>
<evidence type="ECO:0000313" key="2">
    <source>
        <dbReference type="EMBL" id="PAA92728.1"/>
    </source>
</evidence>